<sequence>MLDVPAGSAPPVRRRRRSAWLAVALAACAAGEIAEPVLPAPHLLAPLLAGLAVAVAGFSAGKLPARVNRASQAILGVLMGSYLSPHTLHEASGQILPLTAVTAATVVLSLGAAHVLARIGGVDRASATLGMIAGGSAAVVSVAEEQGADPRLVAFMQYLRVALVAATAPVIVHWLLTPAATSSATTDPEVWNVVASPDQDLGLLLLVIIAFTGIHLGRLMRLPSPGLLGPMLLTAAVTMSGTATGFAPTGPLRTALFTVVGLDIGLRFTRPAVLRMRRLLPLALALTLGVSTACAALAWLLAATTRIPLSDAYLATTPGGINAVLATAVATHADVPLISSVQSLRLFVMVLLAPLLIRLATPRTRRRA</sequence>
<dbReference type="InterPro" id="IPR017516">
    <property type="entry name" value="AbrB_dup"/>
</dbReference>
<gene>
    <name evidence="2" type="ORF">F7Q99_35745</name>
</gene>
<accession>A0A6N7L076</accession>
<dbReference type="PANTHER" id="PTHR38457:SF1">
    <property type="entry name" value="REGULATOR ABRB-RELATED"/>
    <property type="match status" value="1"/>
</dbReference>
<name>A0A6N7L076_9ACTN</name>
<evidence type="ECO:0000313" key="3">
    <source>
        <dbReference type="Proteomes" id="UP000450000"/>
    </source>
</evidence>
<feature type="transmembrane region" description="Helical" evidence="1">
    <location>
        <begin position="344"/>
        <end position="361"/>
    </location>
</feature>
<dbReference type="PANTHER" id="PTHR38457">
    <property type="entry name" value="REGULATOR ABRB-RELATED"/>
    <property type="match status" value="1"/>
</dbReference>
<evidence type="ECO:0000256" key="1">
    <source>
        <dbReference type="SAM" id="Phobius"/>
    </source>
</evidence>
<dbReference type="Pfam" id="PF05145">
    <property type="entry name" value="AbrB"/>
    <property type="match status" value="1"/>
</dbReference>
<reference evidence="2 3" key="1">
    <citation type="submission" date="2019-09" db="EMBL/GenBank/DDBJ databases">
        <title>Genome Sequences of Streptomyces kaniharaensis ATCC 21070.</title>
        <authorList>
            <person name="Zhu W."/>
            <person name="De Crecy-Lagard V."/>
            <person name="Richards N.G."/>
        </authorList>
    </citation>
    <scope>NUCLEOTIDE SEQUENCE [LARGE SCALE GENOMIC DNA]</scope>
    <source>
        <strain evidence="2 3">SF-557</strain>
    </source>
</reference>
<dbReference type="AlphaFoldDB" id="A0A6N7L076"/>
<dbReference type="GO" id="GO:0016020">
    <property type="term" value="C:membrane"/>
    <property type="evidence" value="ECO:0007669"/>
    <property type="project" value="InterPro"/>
</dbReference>
<feature type="transmembrane region" description="Helical" evidence="1">
    <location>
        <begin position="95"/>
        <end position="117"/>
    </location>
</feature>
<organism evidence="2 3">
    <name type="scientific">Streptomyces kaniharaensis</name>
    <dbReference type="NCBI Taxonomy" id="212423"/>
    <lineage>
        <taxon>Bacteria</taxon>
        <taxon>Bacillati</taxon>
        <taxon>Actinomycetota</taxon>
        <taxon>Actinomycetes</taxon>
        <taxon>Kitasatosporales</taxon>
        <taxon>Streptomycetaceae</taxon>
        <taxon>Streptomyces</taxon>
    </lineage>
</organism>
<dbReference type="EMBL" id="WBOF01000004">
    <property type="protein sequence ID" value="MQS17396.1"/>
    <property type="molecule type" value="Genomic_DNA"/>
</dbReference>
<evidence type="ECO:0000313" key="2">
    <source>
        <dbReference type="EMBL" id="MQS17396.1"/>
    </source>
</evidence>
<keyword evidence="1" id="KW-0812">Transmembrane</keyword>
<protein>
    <submittedName>
        <fullName evidence="2">AbrB family transcriptional regulator</fullName>
    </submittedName>
</protein>
<dbReference type="Proteomes" id="UP000450000">
    <property type="component" value="Unassembled WGS sequence"/>
</dbReference>
<feature type="transmembrane region" description="Helical" evidence="1">
    <location>
        <begin position="227"/>
        <end position="246"/>
    </location>
</feature>
<keyword evidence="3" id="KW-1185">Reference proteome</keyword>
<keyword evidence="1" id="KW-0472">Membrane</keyword>
<dbReference type="InterPro" id="IPR007820">
    <property type="entry name" value="AbrB_fam"/>
</dbReference>
<dbReference type="GO" id="GO:0010468">
    <property type="term" value="P:regulation of gene expression"/>
    <property type="evidence" value="ECO:0007669"/>
    <property type="project" value="InterPro"/>
</dbReference>
<comment type="caution">
    <text evidence="2">The sequence shown here is derived from an EMBL/GenBank/DDBJ whole genome shotgun (WGS) entry which is preliminary data.</text>
</comment>
<feature type="transmembrane region" description="Helical" evidence="1">
    <location>
        <begin position="280"/>
        <end position="302"/>
    </location>
</feature>
<dbReference type="OrthoDB" id="5188485at2"/>
<dbReference type="NCBIfam" id="TIGR03082">
    <property type="entry name" value="Gneg_AbrB_dup"/>
    <property type="match status" value="2"/>
</dbReference>
<feature type="transmembrane region" description="Helical" evidence="1">
    <location>
        <begin position="161"/>
        <end position="181"/>
    </location>
</feature>
<proteinExistence type="predicted"/>
<dbReference type="PIRSF" id="PIRSF038991">
    <property type="entry name" value="Protein_AbrB"/>
    <property type="match status" value="1"/>
</dbReference>
<feature type="transmembrane region" description="Helical" evidence="1">
    <location>
        <begin position="201"/>
        <end position="220"/>
    </location>
</feature>
<keyword evidence="1" id="KW-1133">Transmembrane helix</keyword>